<gene>
    <name evidence="1" type="ORF">glt_00866</name>
</gene>
<sequence>MIIIIICLRQKIIFMWQGAKILDNDNKIEKIYSL</sequence>
<reference evidence="1 2" key="1">
    <citation type="submission" date="2012-10" db="EMBL/GenBank/DDBJ databases">
        <title>Complete genome sequence of Moumouvirus goulette.</title>
        <authorList>
            <person name="Fournous G."/>
            <person name="Bougalmi M."/>
            <person name="Colson P."/>
        </authorList>
    </citation>
    <scope>NUCLEOTIDE SEQUENCE [LARGE SCALE GENOMIC DNA]</scope>
</reference>
<accession>M1PCG4</accession>
<evidence type="ECO:0000313" key="1">
    <source>
        <dbReference type="EMBL" id="AGF85669.1"/>
    </source>
</evidence>
<protein>
    <submittedName>
        <fullName evidence="1">Uncharacterized protein</fullName>
    </submittedName>
</protein>
<dbReference type="EMBL" id="KC008572">
    <property type="protein sequence ID" value="AGF85669.1"/>
    <property type="molecule type" value="Genomic_DNA"/>
</dbReference>
<keyword evidence="2" id="KW-1185">Reference proteome</keyword>
<name>M1PCG4_9VIRU</name>
<dbReference type="Proteomes" id="UP000241071">
    <property type="component" value="Segment"/>
</dbReference>
<evidence type="ECO:0000313" key="2">
    <source>
        <dbReference type="Proteomes" id="UP000241071"/>
    </source>
</evidence>
<organism evidence="1 2">
    <name type="scientific">Moumouvirus goulette</name>
    <dbReference type="NCBI Taxonomy" id="1247379"/>
    <lineage>
        <taxon>Viruses</taxon>
        <taxon>Varidnaviria</taxon>
        <taxon>Bamfordvirae</taxon>
        <taxon>Nucleocytoviricota</taxon>
        <taxon>Megaviricetes</taxon>
        <taxon>Imitervirales</taxon>
        <taxon>Mimiviridae</taxon>
        <taxon>Megamimivirinae</taxon>
        <taxon>Moumouvirus</taxon>
        <taxon>Moumouvirus goulettemassiliense</taxon>
    </lineage>
</organism>
<proteinExistence type="predicted"/>